<protein>
    <recommendedName>
        <fullName evidence="4">Nucleotidyltransferase family protein</fullName>
    </recommendedName>
</protein>
<gene>
    <name evidence="2" type="ORF">KGA66_02385</name>
</gene>
<dbReference type="InterPro" id="IPR043519">
    <property type="entry name" value="NT_sf"/>
</dbReference>
<dbReference type="Gene3D" id="3.30.460.40">
    <property type="match status" value="1"/>
</dbReference>
<dbReference type="EMBL" id="JAGSXH010000004">
    <property type="protein sequence ID" value="MBS2961879.1"/>
    <property type="molecule type" value="Genomic_DNA"/>
</dbReference>
<organism evidence="2 3">
    <name type="scientific">Actinocrinis puniceicyclus</name>
    <dbReference type="NCBI Taxonomy" id="977794"/>
    <lineage>
        <taxon>Bacteria</taxon>
        <taxon>Bacillati</taxon>
        <taxon>Actinomycetota</taxon>
        <taxon>Actinomycetes</taxon>
        <taxon>Catenulisporales</taxon>
        <taxon>Actinospicaceae</taxon>
        <taxon>Actinocrinis</taxon>
    </lineage>
</organism>
<accession>A0A8J7WLX9</accession>
<name>A0A8J7WLX9_9ACTN</name>
<dbReference type="Proteomes" id="UP000677913">
    <property type="component" value="Unassembled WGS sequence"/>
</dbReference>
<feature type="compositionally biased region" description="Basic and acidic residues" evidence="1">
    <location>
        <begin position="28"/>
        <end position="37"/>
    </location>
</feature>
<evidence type="ECO:0000313" key="3">
    <source>
        <dbReference type="Proteomes" id="UP000677913"/>
    </source>
</evidence>
<evidence type="ECO:0008006" key="4">
    <source>
        <dbReference type="Google" id="ProtNLM"/>
    </source>
</evidence>
<evidence type="ECO:0000256" key="1">
    <source>
        <dbReference type="SAM" id="MobiDB-lite"/>
    </source>
</evidence>
<keyword evidence="3" id="KW-1185">Reference proteome</keyword>
<reference evidence="2" key="1">
    <citation type="submission" date="2021-04" db="EMBL/GenBank/DDBJ databases">
        <title>Genome based classification of Actinospica acidithermotolerans sp. nov., an actinobacterium isolated from an Indonesian hot spring.</title>
        <authorList>
            <person name="Kusuma A.B."/>
            <person name="Putra K.E."/>
            <person name="Nafisah S."/>
            <person name="Loh J."/>
            <person name="Nouioui I."/>
            <person name="Goodfellow M."/>
        </authorList>
    </citation>
    <scope>NUCLEOTIDE SEQUENCE</scope>
    <source>
        <strain evidence="2">DSM 45618</strain>
    </source>
</reference>
<feature type="region of interest" description="Disordered" evidence="1">
    <location>
        <begin position="19"/>
        <end position="38"/>
    </location>
</feature>
<evidence type="ECO:0000313" key="2">
    <source>
        <dbReference type="EMBL" id="MBS2961879.1"/>
    </source>
</evidence>
<comment type="caution">
    <text evidence="2">The sequence shown here is derived from an EMBL/GenBank/DDBJ whole genome shotgun (WGS) entry which is preliminary data.</text>
</comment>
<sequence>MSDGPLERLRQAVERTSALTCGRPPSGRGHDDADDHVGTIATDSARGFDPFPLLRALHEAGARVAVIGQVAGIMHGSLELTGDLDLLWDGDPAQVDALAHAFAVAGCHLLDEERRPVEPGPQAFLLRKVQFESPRVSGDCCTPALPWGTLPVRDFLARSLTASDPDGLAVHYLRREDLIRMRRAIGRPKDLRRAEELENL</sequence>
<dbReference type="SUPFAM" id="SSF81301">
    <property type="entry name" value="Nucleotidyltransferase"/>
    <property type="match status" value="1"/>
</dbReference>
<proteinExistence type="predicted"/>
<dbReference type="AlphaFoldDB" id="A0A8J7WLX9"/>